<feature type="coiled-coil region" evidence="1">
    <location>
        <begin position="296"/>
        <end position="323"/>
    </location>
</feature>
<protein>
    <submittedName>
        <fullName evidence="2">Uncharacterized protein</fullName>
    </submittedName>
</protein>
<dbReference type="EMBL" id="KB932207">
    <property type="protein sequence ID" value="KCV69179.1"/>
    <property type="molecule type" value="Genomic_DNA"/>
</dbReference>
<name>A0A058Z4G4_FONAL</name>
<sequence length="328" mass="36646">MSLKGLVRLASRHLGKIAREVKYEAKKDWDALTTVPLADLRDPELLGRIMFRIRLGLRAYLNSFNAEEILKRHSFEHPSGRVIISITPIVRQPAKTVTEALAQAEVAQLEEKLRQDGEHLGEAERVKLSQQLDDLRQSLRDDPTPDKKPLSQVLRETLTEFSAGYADGVQGRDPAESLASVMKTSDARATVGRLLQKLKALRDQDMSSLTGDERGALEAGDALSEADRQLAELHAERALLLQPFPPERDSLSNQDIVHLLGGMFPQDAVQAYDPITDRVTLTKEQECERAARATRLVRVEAAIAAAEAERKQAEEKLRDLSERLDHKD</sequence>
<accession>A0A058Z4G4</accession>
<reference evidence="2" key="1">
    <citation type="submission" date="2013-04" db="EMBL/GenBank/DDBJ databases">
        <title>The Genome Sequence of Fonticula alba ATCC 38817.</title>
        <authorList>
            <consortium name="The Broad Institute Genomics Platform"/>
            <person name="Russ C."/>
            <person name="Cuomo C."/>
            <person name="Burger G."/>
            <person name="Gray M.W."/>
            <person name="Holland P.W.H."/>
            <person name="King N."/>
            <person name="Lang F.B.F."/>
            <person name="Roger A.J."/>
            <person name="Ruiz-Trillo I."/>
            <person name="Brown M."/>
            <person name="Walker B."/>
            <person name="Young S."/>
            <person name="Zeng Q."/>
            <person name="Gargeya S."/>
            <person name="Fitzgerald M."/>
            <person name="Haas B."/>
            <person name="Abouelleil A."/>
            <person name="Allen A.W."/>
            <person name="Alvarado L."/>
            <person name="Arachchi H.M."/>
            <person name="Berlin A.M."/>
            <person name="Chapman S.B."/>
            <person name="Gainer-Dewar J."/>
            <person name="Goldberg J."/>
            <person name="Griggs A."/>
            <person name="Gujja S."/>
            <person name="Hansen M."/>
            <person name="Howarth C."/>
            <person name="Imamovic A."/>
            <person name="Ireland A."/>
            <person name="Larimer J."/>
            <person name="McCowan C."/>
            <person name="Murphy C."/>
            <person name="Pearson M."/>
            <person name="Poon T.W."/>
            <person name="Priest M."/>
            <person name="Roberts A."/>
            <person name="Saif S."/>
            <person name="Shea T."/>
            <person name="Sisk P."/>
            <person name="Sykes S."/>
            <person name="Wortman J."/>
            <person name="Nusbaum C."/>
            <person name="Birren B."/>
        </authorList>
    </citation>
    <scope>NUCLEOTIDE SEQUENCE [LARGE SCALE GENOMIC DNA]</scope>
    <source>
        <strain evidence="2">ATCC 38817</strain>
    </source>
</reference>
<evidence type="ECO:0000256" key="1">
    <source>
        <dbReference type="SAM" id="Coils"/>
    </source>
</evidence>
<dbReference type="RefSeq" id="XP_009496750.1">
    <property type="nucleotide sequence ID" value="XM_009498475.1"/>
</dbReference>
<keyword evidence="1" id="KW-0175">Coiled coil</keyword>
<gene>
    <name evidence="2" type="ORF">H696_04591</name>
</gene>
<dbReference type="GeneID" id="20529316"/>
<dbReference type="Proteomes" id="UP000030693">
    <property type="component" value="Unassembled WGS sequence"/>
</dbReference>
<proteinExistence type="predicted"/>
<evidence type="ECO:0000313" key="2">
    <source>
        <dbReference type="EMBL" id="KCV69179.1"/>
    </source>
</evidence>
<keyword evidence="3" id="KW-1185">Reference proteome</keyword>
<dbReference type="AlphaFoldDB" id="A0A058Z4G4"/>
<organism evidence="2">
    <name type="scientific">Fonticula alba</name>
    <name type="common">Slime mold</name>
    <dbReference type="NCBI Taxonomy" id="691883"/>
    <lineage>
        <taxon>Eukaryota</taxon>
        <taxon>Rotosphaerida</taxon>
        <taxon>Fonticulaceae</taxon>
        <taxon>Fonticula</taxon>
    </lineage>
</organism>
<evidence type="ECO:0000313" key="3">
    <source>
        <dbReference type="Proteomes" id="UP000030693"/>
    </source>
</evidence>